<reference evidence="7" key="1">
    <citation type="submission" date="2020-12" db="EMBL/GenBank/DDBJ databases">
        <title>Metabolic potential, ecology and presence of endohyphal bacteria is reflected in genomic diversity of Mucoromycotina.</title>
        <authorList>
            <person name="Muszewska A."/>
            <person name="Okrasinska A."/>
            <person name="Steczkiewicz K."/>
            <person name="Drgas O."/>
            <person name="Orlowska M."/>
            <person name="Perlinska-Lenart U."/>
            <person name="Aleksandrzak-Piekarczyk T."/>
            <person name="Szatraj K."/>
            <person name="Zielenkiewicz U."/>
            <person name="Pilsyk S."/>
            <person name="Malc E."/>
            <person name="Mieczkowski P."/>
            <person name="Kruszewska J.S."/>
            <person name="Biernat P."/>
            <person name="Pawlowska J."/>
        </authorList>
    </citation>
    <scope>NUCLEOTIDE SEQUENCE</scope>
    <source>
        <strain evidence="7">WA0000017839</strain>
    </source>
</reference>
<dbReference type="OrthoDB" id="418595at2759"/>
<dbReference type="SMART" id="SM00249">
    <property type="entry name" value="PHD"/>
    <property type="match status" value="1"/>
</dbReference>
<feature type="compositionally biased region" description="Polar residues" evidence="5">
    <location>
        <begin position="68"/>
        <end position="84"/>
    </location>
</feature>
<evidence type="ECO:0000259" key="6">
    <source>
        <dbReference type="PROSITE" id="PS50016"/>
    </source>
</evidence>
<feature type="region of interest" description="Disordered" evidence="5">
    <location>
        <begin position="564"/>
        <end position="586"/>
    </location>
</feature>
<dbReference type="InterPro" id="IPR013083">
    <property type="entry name" value="Znf_RING/FYVE/PHD"/>
</dbReference>
<dbReference type="SUPFAM" id="SSF57903">
    <property type="entry name" value="FYVE/PHD zinc finger"/>
    <property type="match status" value="1"/>
</dbReference>
<sequence>MDSQLNLIEKTQPKSEMFEEQRLNSEDLKSQVNNIRPISMDVHGTKRYSIPQNYKDSFYAIHHIHSPNPTTAVPMTTTVSSPENTEPLPKKKSISTATTTTTTTTMRGRKRQDLTKSTDRKRSRQHTTAANKARKSSLGDLISPTLYKTCVGLWPKEQHSLGDLGYDHIKALSNLLKVRLCQAKFKMMAKLDGDNELFTFLAEEYATPKHQSTPSIQFSGKKQNKSMAVVVGNGKNLFRRNNNCNPLDVLAPSTEEATATTPTGTGSGAAKTSKAAMIPPAASEATGGGGGEKPKKRKVGRPITTNVKAKRSKKKSATSDIVPVTLSDGTSVYVCEPCHKKYKNRNGLAYHLQRCKNSSSNKDEEDKSESIINCICSQNTDEHGTMVQCDKCRIWLHSECVGLTEEALDDSFHCANCKERIEKDLLQTLIDTQTTSDREEQSISSQDQISHHLQELFRTPKEDEEDDLMHAPLEYQDDCSEAGVPSSTQLHVWDDFSFSSTLEKSNNEAWNVLEEDYENDVPSSSWTMNDIGLFNQPPSLLFSDMSSAMEEETTTPLLSDLATPLPVTETTPVPVATPTSVTDTREATTPAPLHTADGLWFQFANFDDDYQCES</sequence>
<dbReference type="EMBL" id="JAEPRD010000092">
    <property type="protein sequence ID" value="KAG2199713.1"/>
    <property type="molecule type" value="Genomic_DNA"/>
</dbReference>
<dbReference type="InterPro" id="IPR019787">
    <property type="entry name" value="Znf_PHD-finger"/>
</dbReference>
<evidence type="ECO:0000256" key="2">
    <source>
        <dbReference type="ARBA" id="ARBA00022771"/>
    </source>
</evidence>
<dbReference type="PROSITE" id="PS01359">
    <property type="entry name" value="ZF_PHD_1"/>
    <property type="match status" value="1"/>
</dbReference>
<evidence type="ECO:0000313" key="8">
    <source>
        <dbReference type="Proteomes" id="UP000603453"/>
    </source>
</evidence>
<evidence type="ECO:0000256" key="1">
    <source>
        <dbReference type="ARBA" id="ARBA00022723"/>
    </source>
</evidence>
<keyword evidence="3" id="KW-0862">Zinc</keyword>
<feature type="domain" description="PHD-type" evidence="6">
    <location>
        <begin position="371"/>
        <end position="420"/>
    </location>
</feature>
<organism evidence="7 8">
    <name type="scientific">Mucor saturninus</name>
    <dbReference type="NCBI Taxonomy" id="64648"/>
    <lineage>
        <taxon>Eukaryota</taxon>
        <taxon>Fungi</taxon>
        <taxon>Fungi incertae sedis</taxon>
        <taxon>Mucoromycota</taxon>
        <taxon>Mucoromycotina</taxon>
        <taxon>Mucoromycetes</taxon>
        <taxon>Mucorales</taxon>
        <taxon>Mucorineae</taxon>
        <taxon>Mucoraceae</taxon>
        <taxon>Mucor</taxon>
    </lineage>
</organism>
<dbReference type="Gene3D" id="3.30.40.10">
    <property type="entry name" value="Zinc/RING finger domain, C3HC4 (zinc finger)"/>
    <property type="match status" value="1"/>
</dbReference>
<keyword evidence="2 4" id="KW-0863">Zinc-finger</keyword>
<keyword evidence="1" id="KW-0479">Metal-binding</keyword>
<evidence type="ECO:0000256" key="5">
    <source>
        <dbReference type="SAM" id="MobiDB-lite"/>
    </source>
</evidence>
<feature type="compositionally biased region" description="Low complexity" evidence="5">
    <location>
        <begin position="564"/>
        <end position="582"/>
    </location>
</feature>
<dbReference type="InterPro" id="IPR001965">
    <property type="entry name" value="Znf_PHD"/>
</dbReference>
<name>A0A8H7QVX8_9FUNG</name>
<dbReference type="Pfam" id="PF20826">
    <property type="entry name" value="PHD_5"/>
    <property type="match status" value="1"/>
</dbReference>
<evidence type="ECO:0000256" key="4">
    <source>
        <dbReference type="PROSITE-ProRule" id="PRU00146"/>
    </source>
</evidence>
<dbReference type="PROSITE" id="PS50016">
    <property type="entry name" value="ZF_PHD_2"/>
    <property type="match status" value="1"/>
</dbReference>
<feature type="compositionally biased region" description="Low complexity" evidence="5">
    <location>
        <begin position="254"/>
        <end position="276"/>
    </location>
</feature>
<proteinExistence type="predicted"/>
<dbReference type="InterPro" id="IPR019786">
    <property type="entry name" value="Zinc_finger_PHD-type_CS"/>
</dbReference>
<gene>
    <name evidence="7" type="ORF">INT47_012849</name>
</gene>
<keyword evidence="8" id="KW-1185">Reference proteome</keyword>
<comment type="caution">
    <text evidence="7">The sequence shown here is derived from an EMBL/GenBank/DDBJ whole genome shotgun (WGS) entry which is preliminary data.</text>
</comment>
<feature type="compositionally biased region" description="Low complexity" evidence="5">
    <location>
        <begin position="96"/>
        <end position="105"/>
    </location>
</feature>
<dbReference type="AlphaFoldDB" id="A0A8H7QVX8"/>
<protein>
    <recommendedName>
        <fullName evidence="6">PHD-type domain-containing protein</fullName>
    </recommendedName>
</protein>
<feature type="region of interest" description="Disordered" evidence="5">
    <location>
        <begin position="254"/>
        <end position="319"/>
    </location>
</feature>
<evidence type="ECO:0000256" key="3">
    <source>
        <dbReference type="ARBA" id="ARBA00022833"/>
    </source>
</evidence>
<dbReference type="GO" id="GO:0008270">
    <property type="term" value="F:zinc ion binding"/>
    <property type="evidence" value="ECO:0007669"/>
    <property type="project" value="UniProtKB-KW"/>
</dbReference>
<dbReference type="InterPro" id="IPR011011">
    <property type="entry name" value="Znf_FYVE_PHD"/>
</dbReference>
<accession>A0A8H7QVX8</accession>
<evidence type="ECO:0000313" key="7">
    <source>
        <dbReference type="EMBL" id="KAG2199713.1"/>
    </source>
</evidence>
<feature type="compositionally biased region" description="Basic and acidic residues" evidence="5">
    <location>
        <begin position="111"/>
        <end position="120"/>
    </location>
</feature>
<dbReference type="Proteomes" id="UP000603453">
    <property type="component" value="Unassembled WGS sequence"/>
</dbReference>
<feature type="region of interest" description="Disordered" evidence="5">
    <location>
        <begin position="68"/>
        <end position="136"/>
    </location>
</feature>